<evidence type="ECO:0000313" key="2">
    <source>
        <dbReference type="Proteomes" id="UP001476247"/>
    </source>
</evidence>
<dbReference type="Proteomes" id="UP001476247">
    <property type="component" value="Unassembled WGS sequence"/>
</dbReference>
<dbReference type="EMBL" id="BAABUJ010000022">
    <property type="protein sequence ID" value="GAA5802297.1"/>
    <property type="molecule type" value="Genomic_DNA"/>
</dbReference>
<sequence>MNITKKRNTSTSPKEACDKYFYAIVDRVKTILNPPTQAEQAYVFPTDLIDNNPILMASMFQILASVGSHGKSPIIRVIMARKLLAWLLRERPDVIDSLLHA</sequence>
<accession>A0ABP9Y7K2</accession>
<reference evidence="1 2" key="1">
    <citation type="submission" date="2024-04" db="EMBL/GenBank/DDBJ databases">
        <title>genome sequences of Mucor flavus KT1a and Helicostylum pulchrum KT1b strains isolation_sourced from the surface of a dry-aged beef.</title>
        <authorList>
            <person name="Toyotome T."/>
            <person name="Hosono M."/>
            <person name="Torimaru M."/>
            <person name="Fukuda K."/>
            <person name="Mikami N."/>
        </authorList>
    </citation>
    <scope>NUCLEOTIDE SEQUENCE [LARGE SCALE GENOMIC DNA]</scope>
    <source>
        <strain evidence="1 2">KT1b</strain>
    </source>
</reference>
<organism evidence="1 2">
    <name type="scientific">Helicostylum pulchrum</name>
    <dbReference type="NCBI Taxonomy" id="562976"/>
    <lineage>
        <taxon>Eukaryota</taxon>
        <taxon>Fungi</taxon>
        <taxon>Fungi incertae sedis</taxon>
        <taxon>Mucoromycota</taxon>
        <taxon>Mucoromycotina</taxon>
        <taxon>Mucoromycetes</taxon>
        <taxon>Mucorales</taxon>
        <taxon>Mucorineae</taxon>
        <taxon>Mucoraceae</taxon>
        <taxon>Helicostylum</taxon>
    </lineage>
</organism>
<name>A0ABP9Y7K2_9FUNG</name>
<keyword evidence="2" id="KW-1185">Reference proteome</keyword>
<gene>
    <name evidence="1" type="ORF">HPULCUR_007760</name>
</gene>
<protein>
    <submittedName>
        <fullName evidence="1">Uncharacterized protein</fullName>
    </submittedName>
</protein>
<proteinExistence type="predicted"/>
<evidence type="ECO:0000313" key="1">
    <source>
        <dbReference type="EMBL" id="GAA5802297.1"/>
    </source>
</evidence>
<comment type="caution">
    <text evidence="1">The sequence shown here is derived from an EMBL/GenBank/DDBJ whole genome shotgun (WGS) entry which is preliminary data.</text>
</comment>